<dbReference type="RefSeq" id="XP_049131504.1">
    <property type="nucleotide sequence ID" value="XM_049275547.1"/>
</dbReference>
<comment type="caution">
    <text evidence="1">The sequence shown here is derived from an EMBL/GenBank/DDBJ whole genome shotgun (WGS) entry which is preliminary data.</text>
</comment>
<organism evidence="1 2">
    <name type="scientific">Colletotrichum spaethianum</name>
    <dbReference type="NCBI Taxonomy" id="700344"/>
    <lineage>
        <taxon>Eukaryota</taxon>
        <taxon>Fungi</taxon>
        <taxon>Dikarya</taxon>
        <taxon>Ascomycota</taxon>
        <taxon>Pezizomycotina</taxon>
        <taxon>Sordariomycetes</taxon>
        <taxon>Hypocreomycetidae</taxon>
        <taxon>Glomerellales</taxon>
        <taxon>Glomerellaceae</taxon>
        <taxon>Colletotrichum</taxon>
        <taxon>Colletotrichum spaethianum species complex</taxon>
    </lineage>
</organism>
<sequence>MAAVISCWTWVLASTFCAWYGPNMLALTAAEISALMCPIMKMYAVCCKLSPTRFEMAPKRGAR</sequence>
<dbReference type="GeneID" id="73330137"/>
<dbReference type="EMBL" id="BQXU01000028">
    <property type="protein sequence ID" value="GKT49154.1"/>
    <property type="molecule type" value="Genomic_DNA"/>
</dbReference>
<evidence type="ECO:0000313" key="2">
    <source>
        <dbReference type="Proteomes" id="UP001055115"/>
    </source>
</evidence>
<name>A0AA37UJ45_9PEZI</name>
<evidence type="ECO:0000313" key="1">
    <source>
        <dbReference type="EMBL" id="GKT49154.1"/>
    </source>
</evidence>
<gene>
    <name evidence="1" type="ORF">ColSpa_09335</name>
</gene>
<dbReference type="Proteomes" id="UP001055115">
    <property type="component" value="Unassembled WGS sequence"/>
</dbReference>
<keyword evidence="2" id="KW-1185">Reference proteome</keyword>
<dbReference type="AlphaFoldDB" id="A0AA37UJ45"/>
<accession>A0AA37UJ45</accession>
<protein>
    <submittedName>
        <fullName evidence="1">Uncharacterized protein</fullName>
    </submittedName>
</protein>
<reference evidence="1 2" key="1">
    <citation type="submission" date="2022-03" db="EMBL/GenBank/DDBJ databases">
        <title>Genome data of Colletotrichum spp.</title>
        <authorList>
            <person name="Utami Y.D."/>
            <person name="Hiruma K."/>
        </authorList>
    </citation>
    <scope>NUCLEOTIDE SEQUENCE [LARGE SCALE GENOMIC DNA]</scope>
    <source>
        <strain evidence="1 2">MAFF 239500</strain>
    </source>
</reference>
<proteinExistence type="predicted"/>